<dbReference type="Proteomes" id="UP000249577">
    <property type="component" value="Unassembled WGS sequence"/>
</dbReference>
<feature type="compositionally biased region" description="Gly residues" evidence="6">
    <location>
        <begin position="147"/>
        <end position="156"/>
    </location>
</feature>
<keyword evidence="2 5" id="KW-0645">Protease</keyword>
<evidence type="ECO:0000256" key="6">
    <source>
        <dbReference type="SAM" id="MobiDB-lite"/>
    </source>
</evidence>
<feature type="compositionally biased region" description="Basic and acidic residues" evidence="6">
    <location>
        <begin position="84"/>
        <end position="140"/>
    </location>
</feature>
<evidence type="ECO:0000259" key="9">
    <source>
        <dbReference type="Pfam" id="PF00082"/>
    </source>
</evidence>
<comment type="caution">
    <text evidence="10">The sequence shown here is derived from an EMBL/GenBank/DDBJ whole genome shotgun (WGS) entry which is preliminary data.</text>
</comment>
<keyword evidence="3 5" id="KW-0378">Hydrolase</keyword>
<feature type="active site" description="Charge relay system" evidence="5">
    <location>
        <position position="474"/>
    </location>
</feature>
<dbReference type="PANTHER" id="PTHR43806">
    <property type="entry name" value="PEPTIDASE S8"/>
    <property type="match status" value="1"/>
</dbReference>
<evidence type="ECO:0000256" key="3">
    <source>
        <dbReference type="ARBA" id="ARBA00022801"/>
    </source>
</evidence>
<dbReference type="EMBL" id="QFPN01000002">
    <property type="protein sequence ID" value="PZQ17866.1"/>
    <property type="molecule type" value="Genomic_DNA"/>
</dbReference>
<comment type="similarity">
    <text evidence="1 5">Belongs to the peptidase S8 family.</text>
</comment>
<protein>
    <submittedName>
        <fullName evidence="10">Peptidase S8</fullName>
    </submittedName>
</protein>
<keyword evidence="7" id="KW-0812">Transmembrane</keyword>
<evidence type="ECO:0000256" key="5">
    <source>
        <dbReference type="PROSITE-ProRule" id="PRU01240"/>
    </source>
</evidence>
<feature type="region of interest" description="Disordered" evidence="6">
    <location>
        <begin position="509"/>
        <end position="560"/>
    </location>
</feature>
<dbReference type="PROSITE" id="PS51892">
    <property type="entry name" value="SUBTILASE"/>
    <property type="match status" value="1"/>
</dbReference>
<dbReference type="GO" id="GO:0004252">
    <property type="term" value="F:serine-type endopeptidase activity"/>
    <property type="evidence" value="ECO:0007669"/>
    <property type="project" value="UniProtKB-UniRule"/>
</dbReference>
<dbReference type="CDD" id="cd05561">
    <property type="entry name" value="Peptidases_S8_4"/>
    <property type="match status" value="1"/>
</dbReference>
<dbReference type="InterPro" id="IPR023827">
    <property type="entry name" value="Peptidase_S8_Asp-AS"/>
</dbReference>
<dbReference type="GO" id="GO:0006508">
    <property type="term" value="P:proteolysis"/>
    <property type="evidence" value="ECO:0007669"/>
    <property type="project" value="UniProtKB-KW"/>
</dbReference>
<dbReference type="InterPro" id="IPR000209">
    <property type="entry name" value="Peptidase_S8/S53_dom"/>
</dbReference>
<keyword evidence="7" id="KW-1133">Transmembrane helix</keyword>
<feature type="signal peptide" evidence="8">
    <location>
        <begin position="1"/>
        <end position="38"/>
    </location>
</feature>
<dbReference type="InterPro" id="IPR050131">
    <property type="entry name" value="Peptidase_S8_subtilisin-like"/>
</dbReference>
<dbReference type="Gene3D" id="3.40.50.200">
    <property type="entry name" value="Peptidase S8/S53 domain"/>
    <property type="match status" value="1"/>
</dbReference>
<dbReference type="InterPro" id="IPR006311">
    <property type="entry name" value="TAT_signal"/>
</dbReference>
<name>A0A2W5KL95_ANCNO</name>
<organism evidence="10 11">
    <name type="scientific">Ancylobacter novellus</name>
    <name type="common">Thiobacillus novellus</name>
    <dbReference type="NCBI Taxonomy" id="921"/>
    <lineage>
        <taxon>Bacteria</taxon>
        <taxon>Pseudomonadati</taxon>
        <taxon>Pseudomonadota</taxon>
        <taxon>Alphaproteobacteria</taxon>
        <taxon>Hyphomicrobiales</taxon>
        <taxon>Xanthobacteraceae</taxon>
        <taxon>Ancylobacter</taxon>
    </lineage>
</organism>
<dbReference type="InterPro" id="IPR036852">
    <property type="entry name" value="Peptidase_S8/S53_dom_sf"/>
</dbReference>
<accession>A0A2W5KL95</accession>
<evidence type="ECO:0000256" key="2">
    <source>
        <dbReference type="ARBA" id="ARBA00022670"/>
    </source>
</evidence>
<feature type="compositionally biased region" description="Low complexity" evidence="6">
    <location>
        <begin position="539"/>
        <end position="560"/>
    </location>
</feature>
<keyword evidence="7" id="KW-0472">Membrane</keyword>
<evidence type="ECO:0000256" key="1">
    <source>
        <dbReference type="ARBA" id="ARBA00011073"/>
    </source>
</evidence>
<feature type="active site" description="Charge relay system" evidence="5">
    <location>
        <position position="318"/>
    </location>
</feature>
<feature type="transmembrane region" description="Helical" evidence="7">
    <location>
        <begin position="54"/>
        <end position="74"/>
    </location>
</feature>
<evidence type="ECO:0000313" key="11">
    <source>
        <dbReference type="Proteomes" id="UP000249577"/>
    </source>
</evidence>
<dbReference type="PROSITE" id="PS51318">
    <property type="entry name" value="TAT"/>
    <property type="match status" value="1"/>
</dbReference>
<dbReference type="SUPFAM" id="SSF52743">
    <property type="entry name" value="Subtilisin-like"/>
    <property type="match status" value="1"/>
</dbReference>
<keyword evidence="4 5" id="KW-0720">Serine protease</keyword>
<dbReference type="Pfam" id="PF00082">
    <property type="entry name" value="Peptidase_S8"/>
    <property type="match status" value="1"/>
</dbReference>
<dbReference type="AlphaFoldDB" id="A0A2W5KL95"/>
<dbReference type="InterPro" id="IPR015500">
    <property type="entry name" value="Peptidase_S8_subtilisin-rel"/>
</dbReference>
<feature type="active site" description="Charge relay system" evidence="5">
    <location>
        <position position="288"/>
    </location>
</feature>
<feature type="compositionally biased region" description="Low complexity" evidence="6">
    <location>
        <begin position="509"/>
        <end position="526"/>
    </location>
</feature>
<evidence type="ECO:0000313" key="10">
    <source>
        <dbReference type="EMBL" id="PZQ17866.1"/>
    </source>
</evidence>
<dbReference type="PRINTS" id="PR00723">
    <property type="entry name" value="SUBTILISIN"/>
</dbReference>
<evidence type="ECO:0000256" key="8">
    <source>
        <dbReference type="SAM" id="SignalP"/>
    </source>
</evidence>
<reference evidence="10 11" key="1">
    <citation type="submission" date="2017-08" db="EMBL/GenBank/DDBJ databases">
        <title>Infants hospitalized years apart are colonized by the same room-sourced microbial strains.</title>
        <authorList>
            <person name="Brooks B."/>
            <person name="Olm M.R."/>
            <person name="Firek B.A."/>
            <person name="Baker R."/>
            <person name="Thomas B.C."/>
            <person name="Morowitz M.J."/>
            <person name="Banfield J.F."/>
        </authorList>
    </citation>
    <scope>NUCLEOTIDE SEQUENCE [LARGE SCALE GENOMIC DNA]</scope>
    <source>
        <strain evidence="10">S2_005_003_R2_43</strain>
    </source>
</reference>
<feature type="region of interest" description="Disordered" evidence="6">
    <location>
        <begin position="80"/>
        <end position="156"/>
    </location>
</feature>
<feature type="chain" id="PRO_5015857186" evidence="8">
    <location>
        <begin position="39"/>
        <end position="560"/>
    </location>
</feature>
<evidence type="ECO:0000256" key="4">
    <source>
        <dbReference type="ARBA" id="ARBA00022825"/>
    </source>
</evidence>
<keyword evidence="8" id="KW-0732">Signal</keyword>
<evidence type="ECO:0000256" key="7">
    <source>
        <dbReference type="SAM" id="Phobius"/>
    </source>
</evidence>
<dbReference type="PROSITE" id="PS00136">
    <property type="entry name" value="SUBTILASE_ASP"/>
    <property type="match status" value="1"/>
</dbReference>
<dbReference type="PANTHER" id="PTHR43806:SF11">
    <property type="entry name" value="CEREVISIN-RELATED"/>
    <property type="match status" value="1"/>
</dbReference>
<gene>
    <name evidence="10" type="ORF">DI565_03810</name>
</gene>
<feature type="domain" description="Peptidase S8/S53" evidence="9">
    <location>
        <begin position="280"/>
        <end position="522"/>
    </location>
</feature>
<proteinExistence type="inferred from homology"/>
<sequence length="560" mass="56299">MKTPDSSRRPSRLRLLASVAFAAALAVAVVAAPLPAFAQTTDNPTRGGHGRGGGKGIGAGIIGAAIGIGAILLIEGARAHKERPRVVEETDGEVERPRRERKPQAEKPKIEKPRTVRVRAEPAGERPTARTERRKAEKVARRTPSGKGPGTPGGAGAIAPAVIPTLPALAASDVAIVPGEVLCELRAGLSDADTTGIARDHRLERISIERFALTGTTIVRYRIRGDRPPAEVATELAADPRVATAQPNHVFSLSEAKLAATQYAVDKMRLKEAHGLATGVGVTVAIIDSGVDARHPSLKGAVIESFDPVGGTFRPHAHGTAVAALAAGRGDLDSPAPAARVLAIRAFAPDQPAKPGAQGTTMHILRGLDFAASRGAKVVNMSFAGPRDAKIAEFMAAGAAKGAIYVAAAGNAGPASPPLYPAAEPGVIAVTATGADDALLAVANRGPHLSVAAPGVDVLVAAPGGGYAYMSGTSMASAEVAGVVALLAEAKPGLTASEAKAALESSARDLGAAGPDPDFGAGATDAQGALGAVGRRGPSADTPTPAPAAQSGGAAVAERP</sequence>